<dbReference type="EMBL" id="BAMD01000038">
    <property type="protein sequence ID" value="GAF04121.1"/>
    <property type="molecule type" value="Genomic_DNA"/>
</dbReference>
<protein>
    <submittedName>
        <fullName evidence="2">Uncharacterized protein</fullName>
    </submittedName>
</protein>
<comment type="caution">
    <text evidence="2">The sequence shown here is derived from an EMBL/GenBank/DDBJ whole genome shotgun (WGS) entry which is preliminary data.</text>
</comment>
<dbReference type="AlphaFoldDB" id="W7YI26"/>
<dbReference type="STRING" id="869213.GCA_000517085_00307"/>
<proteinExistence type="predicted"/>
<evidence type="ECO:0000256" key="1">
    <source>
        <dbReference type="SAM" id="SignalP"/>
    </source>
</evidence>
<feature type="chain" id="PRO_5004907342" evidence="1">
    <location>
        <begin position="22"/>
        <end position="214"/>
    </location>
</feature>
<sequence>MKILTVTITVFMIVSICGANASAETYEEIMRNNIKQMYKVQTARELQAISASFYRVANKEQDKWLPLYYASYSLVRIAFFVKADEEIARHLDVAQSYMDRLLEFKPKESEIYVLQALLYSMRITGPASGMKYSILSNSSLDRAEELDNENPRLYYCRANNIYHTPTMFGGGKKKAKPLFEKANALFNQQSPKGDLWPSWGQWHTQEMLKQYVVE</sequence>
<reference evidence="2 3" key="1">
    <citation type="journal article" date="2014" name="Genome Announc.">
        <title>Draft Genome Sequence of Cytophaga fermentans JCM 21142T, a Facultative Anaerobe Isolated from Marine Mud.</title>
        <authorList>
            <person name="Starns D."/>
            <person name="Oshima K."/>
            <person name="Suda W."/>
            <person name="Iino T."/>
            <person name="Yuki M."/>
            <person name="Inoue J."/>
            <person name="Kitamura K."/>
            <person name="Iida T."/>
            <person name="Darby A."/>
            <person name="Hattori M."/>
            <person name="Ohkuma M."/>
        </authorList>
    </citation>
    <scope>NUCLEOTIDE SEQUENCE [LARGE SCALE GENOMIC DNA]</scope>
    <source>
        <strain evidence="2 3">JCM 21142</strain>
    </source>
</reference>
<keyword evidence="3" id="KW-1185">Reference proteome</keyword>
<feature type="signal peptide" evidence="1">
    <location>
        <begin position="1"/>
        <end position="21"/>
    </location>
</feature>
<dbReference type="Proteomes" id="UP000019402">
    <property type="component" value="Unassembled WGS sequence"/>
</dbReference>
<keyword evidence="1" id="KW-0732">Signal</keyword>
<dbReference type="eggNOG" id="COG0457">
    <property type="taxonomic scope" value="Bacteria"/>
</dbReference>
<dbReference type="RefSeq" id="WP_027470374.1">
    <property type="nucleotide sequence ID" value="NZ_BAMD01000038.1"/>
</dbReference>
<dbReference type="OrthoDB" id="1150971at2"/>
<gene>
    <name evidence="2" type="ORF">JCM21142_72816</name>
</gene>
<name>W7YI26_9BACT</name>
<organism evidence="2 3">
    <name type="scientific">Saccharicrinis fermentans DSM 9555 = JCM 21142</name>
    <dbReference type="NCBI Taxonomy" id="869213"/>
    <lineage>
        <taxon>Bacteria</taxon>
        <taxon>Pseudomonadati</taxon>
        <taxon>Bacteroidota</taxon>
        <taxon>Bacteroidia</taxon>
        <taxon>Marinilabiliales</taxon>
        <taxon>Marinilabiliaceae</taxon>
        <taxon>Saccharicrinis</taxon>
    </lineage>
</organism>
<evidence type="ECO:0000313" key="2">
    <source>
        <dbReference type="EMBL" id="GAF04121.1"/>
    </source>
</evidence>
<evidence type="ECO:0000313" key="3">
    <source>
        <dbReference type="Proteomes" id="UP000019402"/>
    </source>
</evidence>
<accession>W7YI26</accession>